<reference evidence="1" key="1">
    <citation type="journal article" date="2018" name="Genome Biol. Evol.">
        <title>Genomics and development of Lentinus tigrinus, a white-rot wood-decaying mushroom with dimorphic fruiting bodies.</title>
        <authorList>
            <person name="Wu B."/>
            <person name="Xu Z."/>
            <person name="Knudson A."/>
            <person name="Carlson A."/>
            <person name="Chen N."/>
            <person name="Kovaka S."/>
            <person name="LaButti K."/>
            <person name="Lipzen A."/>
            <person name="Pennachio C."/>
            <person name="Riley R."/>
            <person name="Schakwitz W."/>
            <person name="Umezawa K."/>
            <person name="Ohm R.A."/>
            <person name="Grigoriev I.V."/>
            <person name="Nagy L.G."/>
            <person name="Gibbons J."/>
            <person name="Hibbett D."/>
        </authorList>
    </citation>
    <scope>NUCLEOTIDE SEQUENCE [LARGE SCALE GENOMIC DNA]</scope>
    <source>
        <strain evidence="1">ALCF2SS1-6</strain>
    </source>
</reference>
<dbReference type="AlphaFoldDB" id="A0A5C2S7J6"/>
<dbReference type="EMBL" id="ML122269">
    <property type="protein sequence ID" value="RPD59671.1"/>
    <property type="molecule type" value="Genomic_DNA"/>
</dbReference>
<accession>A0A5C2S7J6</accession>
<gene>
    <name evidence="1" type="ORF">L227DRAFT_155296</name>
</gene>
<proteinExistence type="predicted"/>
<keyword evidence="2" id="KW-1185">Reference proteome</keyword>
<dbReference type="Proteomes" id="UP000313359">
    <property type="component" value="Unassembled WGS sequence"/>
</dbReference>
<sequence length="131" mass="14672">MKSRASPRCERICYPGPQHYGRLPTLIPRRLRVRMLRSSATAGDTYLGSLLRRALEYRRRVFAGSFSTSRGILLLLACSRSYRPSIPPLSSLCTAPCALQERLRWPPLRARCGTGGVAQANPRRVRDECAA</sequence>
<name>A0A5C2S7J6_9APHY</name>
<protein>
    <submittedName>
        <fullName evidence="1">Uncharacterized protein</fullName>
    </submittedName>
</protein>
<organism evidence="1 2">
    <name type="scientific">Lentinus tigrinus ALCF2SS1-6</name>
    <dbReference type="NCBI Taxonomy" id="1328759"/>
    <lineage>
        <taxon>Eukaryota</taxon>
        <taxon>Fungi</taxon>
        <taxon>Dikarya</taxon>
        <taxon>Basidiomycota</taxon>
        <taxon>Agaricomycotina</taxon>
        <taxon>Agaricomycetes</taxon>
        <taxon>Polyporales</taxon>
        <taxon>Polyporaceae</taxon>
        <taxon>Lentinus</taxon>
    </lineage>
</organism>
<evidence type="ECO:0000313" key="1">
    <source>
        <dbReference type="EMBL" id="RPD59671.1"/>
    </source>
</evidence>
<evidence type="ECO:0000313" key="2">
    <source>
        <dbReference type="Proteomes" id="UP000313359"/>
    </source>
</evidence>